<feature type="domain" description="Secretion system C-terminal sorting" evidence="1">
    <location>
        <begin position="3106"/>
        <end position="3181"/>
    </location>
</feature>
<keyword evidence="3" id="KW-1185">Reference proteome</keyword>
<organism evidence="2 3">
    <name type="scientific">Flammeovirga pacifica</name>
    <dbReference type="NCBI Taxonomy" id="915059"/>
    <lineage>
        <taxon>Bacteria</taxon>
        <taxon>Pseudomonadati</taxon>
        <taxon>Bacteroidota</taxon>
        <taxon>Cytophagia</taxon>
        <taxon>Cytophagales</taxon>
        <taxon>Flammeovirgaceae</taxon>
        <taxon>Flammeovirga</taxon>
    </lineage>
</organism>
<protein>
    <recommendedName>
        <fullName evidence="1">Secretion system C-terminal sorting domain-containing protein</fullName>
    </recommendedName>
</protein>
<dbReference type="NCBIfam" id="TIGR04183">
    <property type="entry name" value="Por_Secre_tail"/>
    <property type="match status" value="1"/>
</dbReference>
<dbReference type="Pfam" id="PF18962">
    <property type="entry name" value="Por_Secre_tail"/>
    <property type="match status" value="1"/>
</dbReference>
<accession>A0A1S1Z3S6</accession>
<sequence>MTLKTSYWVSIVLLLFTISHTLYSQTPPSTNLIHHFDAADVVIDGSGNVSSWADKSNSVTFISEAGTRPTQINNGLVGNPTIKFADLQYLKYTGDITNVKSIYVIFKSDEESSGSSRNSTNAIIGGHNRHVALGMKYNGGGEYNRFSFDALSNISGKYSLDFGSPLTNYAENTYKSADNYKWEKGKWHVVEVEFNTNDGLKGSESDIYIGTHTTNSDITDTFHGEVAEIIIYSSGLEDVDPVSSNTYREELEEYIDDKYRLYTSEVWYTTTGGGTKTFTDPLSWTTSSNGVGGTNGVPQQNDEVHILGGETVTAENDNLFFKKLVVEENGILELKDTKGHTFSTLEGTGEITLKTNNIPLGDGKSSANGFYNYNEGINKVGTIRFLGVNDIILDNSRSYELGNVSVNLVGKTLYFQDLDIDGNLDIVTGNVAFGDFSGGTFVGGSHTLSVHHDVIVSTNGKFDTNINDTNDHIFNIYGDALFEGEVNAPKVSLRAIDENNEQTFTFNNSNEFDQIYVNKGVNTRLNITASNPNNLTVDDDGAGFTIIKGILNTGVGIHHDFQNVGNGSFQYTLSEDCTLEVGTGSILKMSTGNVFYLAGNLKVEGGIFDMYTGSGASALPTHGITMRETGQLEMNSGTLKTSVIRPTIGSFSAIHRGSIKLFGGTTYIYGTYQNFYSLVLPFPDNTFEMYDGAELNISAPDNKGIHIVTKPENVNVSGGEINILTTSGNDFIVNSSAPFYNVNTIGEGTVILGDATYTWNGNSIVTPATDLHIEGSLSLGASKLDGNNKDIYIKKNLTITQQEPFVYTGSIRNTSDNAANWFQSSVGWINIIGNEDSEIYFDYPLDEDISAETGNISFGNIRINKDNLANKVTLNGGSQFSVAIKSEAEYYGIPTDAMGPIPYDKDGNPQPDGSENYSNLLDFEGDFELLRGTFDHRNYSVRMFKPGASIVNHGIFGVYTGSGDESETEGTTGVNALLKFREGDVDIETINSSVFGNTRLYLEDHKLSFSSDVALNRVEYISGTVNLSSYLLTIDRFRYGTTISVVCSGEPGCIEESMPRFGKGDLTRGANSWQTKVYNNFFVTDGKASGGGLKLKVDDGTRTVYQPYHIYDKEKNLAYTANHGTDQIYQANSRAFWGQALTFPMAVEYNGDYVYTPATVLITNKTTTNDGYITVSPALSKLPTANQTVSDELLNIYWNVDRSDFIEDVNLPTVRWFFEIPNNFGAGNNPFTSDNNDMDETLLATLAPGKVLDGDNFIRENNALVNSTYERTSFDSPVFDGSGNITNFSTSDIKRDILAISRNNRNFAYDPVEEYYKDKLLFSFEEDYDGSNDFTLENANYTVGHPDRFTGAPRILVYHNKLTADGKSYDYGVGEGSNTWDNYLNWYVLDEAKYNDADALTPIANASELPTANDVAILGTEDFTTTGIILDRQKSFVTSLENGDNVDLAELRFEHSNNRRGTLKIYGGHLNIGKVTGAGELAIDFGVSEPDPYFEPQLNGDFGEWADNNSSIMKLMFPYKLKGGVGEESLGVIPHQDEHALTSLTKVPNYNLTEYPTVEIYGGSGYFDYDFNAYAIDIFFRGVLYVNANEENGNITVEETLTVKNNGTLLFSKDGAFPKTVNVKNLATQQITSGGGPEAEDKNYIYIEQGNAVGTPINHTINVSQNIALEDTKMIDLFGGGTNGGGALEADVSKVTINLIGEDNGVFSHTDVQNIETPEFYDITMNKGKNASFEVQNTFDLAKEPNGTSEEKSLVLNSGTFILAPATPTRTISIDLNSGGEIYYLASDAALVVKENATVSISSLDLDDDGDDLFAGGMLLDGKLEADGGNIYFNQGTYNFISYGVSGNAFITVKSGEFIVGGQVRRSLNNSVGTLTYYQSGGKAQIGGQDIPTLAKTRGIFEITDEGSINLDFQYVEGDLTNSFTLLGSATMNGSNASLIFTPSSSLSSNFYKDGDMSMPSRILIQGNGANEFAINSTISLGDIELSQGFATLIDNDLNFVGNFYLASSTVFDQDIKDVYSKGDIYNSGTFNSENATTYFLAEKSQYLRDKPQDGSSLGIYKFGNVNISAAGTRLIPQYGKTPANDNGIGILKDLTINDASRLGPNLLEGQTDIMTDTYVYGNLLLNAGTISHDVSQNGHLIMAGTDNQLIKSDNGVVYTLVIDNDKNVTLKDPENEDAFQTLVIEGNLQLKEGNLMIAENTLKLNENSSVTGANDLAAITDFGITNMIVVTDRNRNGGVQKFIKEKGTDNIWIPLGVGAKFTPLQLQLGNNGGADTYFGVKLNILNEIPVKAIVEGKDQSNAKILDFAWYASIIDNNGDLLNMPANMEITFHTYYDESDVINGADEAQYIASVNLDDTFTDLTITEVNETDNYGIFKIDEPTWSPKEGGIFEALFVIGHEEDIIDRVPRYRTKGQVLKGNVIPELTWNDETSWEVYDYDNSIWANAGVGIYPSLGDIVEVIRGTSVVLDDPAELAEITIEGQDANYDNGRLILTDGANGGSVGKVDGSGRLVMRLERLLDDNWVDFFTLSKGGVIMDIPGDNSYEEDVEKLDGSGEYEVSFYNINAINNTVSGIEELTLEAPTNGFAGQTYPVYTINNNITIGLDGLTIKENAGLIIGDKNQVTVTVNTDLTLEGTAGGNKAARLYLNGGSKIIVNGDFIAKQGAIIKSFNSVSGEKEFVLKHDIKFEDGVTLSSNDLTFLLEGTTRQIVEVGNDKDSALKRLVLNNNTTEATQEAIQLEKNLFVGTGMTLLDGRISSNSKLNPGVKGFLYFNGTIDYAPSDVVNQSYDSYITGRAQFRILATHEGASFFPIGKLTEFHPIGIGQIEEKETFTHKKIAAGQTHIVWQVEYLDGMKTLNDDDVTDINLPTDIKGVYNSGHWELNPLTVGETPARQTEEFSTHVNFIYDGKLEGFATESSIRLLHHENGEDTWNYLQSDAPDYLVTGGVIQSSPIVFYGSPPPPSGTRMSNMRTMSEILGNPGNSDNLITVASLDPDLPVELISFTASIQNDEVLLDWATATEINNDGFYIERSLDNKNWEEIDFVEGRGNTNYRVKYSYIDKKPLTGKSYYRLIQTDFDGKFEIFGPVSILNTENTTLEDNNDFIVYPNPNNTDDVSIAFSQYDNPVEVVILNSNGVQLSYLVVDPNTQNEISVSIRDFSTGMYFIKVIDGSQIKVKKLIVR</sequence>
<dbReference type="EMBL" id="JRYR02000001">
    <property type="protein sequence ID" value="OHX67882.1"/>
    <property type="molecule type" value="Genomic_DNA"/>
</dbReference>
<dbReference type="OrthoDB" id="1109367at2"/>
<dbReference type="STRING" id="915059.NH26_16825"/>
<gene>
    <name evidence="2" type="ORF">NH26_16825</name>
</gene>
<proteinExistence type="predicted"/>
<evidence type="ECO:0000259" key="1">
    <source>
        <dbReference type="Pfam" id="PF18962"/>
    </source>
</evidence>
<dbReference type="RefSeq" id="WP_044219784.1">
    <property type="nucleotide sequence ID" value="NZ_JRYR02000001.1"/>
</dbReference>
<dbReference type="InterPro" id="IPR026444">
    <property type="entry name" value="Secre_tail"/>
</dbReference>
<evidence type="ECO:0000313" key="2">
    <source>
        <dbReference type="EMBL" id="OHX67882.1"/>
    </source>
</evidence>
<comment type="caution">
    <text evidence="2">The sequence shown here is derived from an EMBL/GenBank/DDBJ whole genome shotgun (WGS) entry which is preliminary data.</text>
</comment>
<dbReference type="Proteomes" id="UP000179797">
    <property type="component" value="Unassembled WGS sequence"/>
</dbReference>
<reference evidence="2 3" key="1">
    <citation type="journal article" date="2012" name="Int. J. Syst. Evol. Microbiol.">
        <title>Flammeovirga pacifica sp. nov., isolated from deep-sea sediment.</title>
        <authorList>
            <person name="Xu H."/>
            <person name="Fu Y."/>
            <person name="Yang N."/>
            <person name="Ding Z."/>
            <person name="Lai Q."/>
            <person name="Zeng R."/>
        </authorList>
    </citation>
    <scope>NUCLEOTIDE SEQUENCE [LARGE SCALE GENOMIC DNA]</scope>
    <source>
        <strain evidence="3">DSM 24597 / LMG 26175 / WPAGA1</strain>
    </source>
</reference>
<evidence type="ECO:0000313" key="3">
    <source>
        <dbReference type="Proteomes" id="UP000179797"/>
    </source>
</evidence>
<name>A0A1S1Z3S6_FLAPC</name>